<feature type="domain" description="OmpA-like" evidence="5">
    <location>
        <begin position="327"/>
        <end position="445"/>
    </location>
</feature>
<protein>
    <submittedName>
        <fullName evidence="6">OmpA family protein</fullName>
    </submittedName>
</protein>
<proteinExistence type="predicted"/>
<reference evidence="7" key="1">
    <citation type="submission" date="2023-07" db="EMBL/GenBank/DDBJ databases">
        <title>Chryseobacterium sp. strain PBS4-4 Genome sequencing and assembly.</title>
        <authorList>
            <person name="Jung Y."/>
        </authorList>
    </citation>
    <scope>NUCLEOTIDE SEQUENCE [LARGE SCALE GENOMIC DNA]</scope>
    <source>
        <strain evidence="7">PBS4-4</strain>
    </source>
</reference>
<dbReference type="InterPro" id="IPR036737">
    <property type="entry name" value="OmpA-like_sf"/>
</dbReference>
<dbReference type="InterPro" id="IPR006665">
    <property type="entry name" value="OmpA-like"/>
</dbReference>
<gene>
    <name evidence="6" type="ORF">NZ698_01765</name>
</gene>
<keyword evidence="7" id="KW-1185">Reference proteome</keyword>
<dbReference type="Pfam" id="PF06078">
    <property type="entry name" value="DUF937"/>
    <property type="match status" value="1"/>
</dbReference>
<evidence type="ECO:0000313" key="7">
    <source>
        <dbReference type="Proteomes" id="UP001208649"/>
    </source>
</evidence>
<comment type="caution">
    <text evidence="6">The sequence shown here is derived from an EMBL/GenBank/DDBJ whole genome shotgun (WGS) entry which is preliminary data.</text>
</comment>
<dbReference type="PRINTS" id="PR01021">
    <property type="entry name" value="OMPADOMAIN"/>
</dbReference>
<accession>A0ABT2W0Y9</accession>
<dbReference type="PROSITE" id="PS51123">
    <property type="entry name" value="OMPA_2"/>
    <property type="match status" value="1"/>
</dbReference>
<dbReference type="PANTHER" id="PTHR30329:SF21">
    <property type="entry name" value="LIPOPROTEIN YIAD-RELATED"/>
    <property type="match status" value="1"/>
</dbReference>
<sequence>MSLNIIDLIKGQLGSALVTQAASQLGESESGISKAIGGLLPAVVGGLANNSDNPSVLDAIKTAPSQGVLGNLLGLASENTWIQGLLASIFGDKLSGLVNSIATYAGISNNSSSSLLNLVTGATVGAVGKYAADNNLDQSGISSLLNDQKGIVSSLLPAGLSLASLNVGDWAKGYKFDNDNDAIKTSPISTPTPTPTPVSNEEPKIEVTKSVADGGTFPDRPTTTSDGGSIWKWLLPLLLLIAASYFLWKQCNKKETTTTTTVAGDSLNTTTDSSSMQNDTVTTMTTTKVDEDIDLNGTALKGYKGGMEDNMITFLKSGSYASAADDAALKDNWYNFDHVNFKMGSASELESGSQGQLENLVAILKAYPEAKIKIGGYTDKVGNEAANVKLSGERATYIKDWLAKQGVGAQVTGADGYGSKFATVDAAATDAERAADRKMAVRFTK</sequence>
<dbReference type="Pfam" id="PF00691">
    <property type="entry name" value="OmpA"/>
    <property type="match status" value="1"/>
</dbReference>
<dbReference type="SUPFAM" id="SSF103088">
    <property type="entry name" value="OmpA-like"/>
    <property type="match status" value="1"/>
</dbReference>
<name>A0ABT2W0Y9_9FLAO</name>
<evidence type="ECO:0000256" key="3">
    <source>
        <dbReference type="ARBA" id="ARBA00023237"/>
    </source>
</evidence>
<dbReference type="EMBL" id="JAOTEM010000001">
    <property type="protein sequence ID" value="MCU7615910.1"/>
    <property type="molecule type" value="Genomic_DNA"/>
</dbReference>
<keyword evidence="3" id="KW-0998">Cell outer membrane</keyword>
<dbReference type="PANTHER" id="PTHR30329">
    <property type="entry name" value="STATOR ELEMENT OF FLAGELLAR MOTOR COMPLEX"/>
    <property type="match status" value="1"/>
</dbReference>
<dbReference type="RefSeq" id="WP_263001264.1">
    <property type="nucleotide sequence ID" value="NZ_JAOTEM010000001.1"/>
</dbReference>
<organism evidence="6 7">
    <name type="scientific">Chryseobacterium edaphi</name>
    <dbReference type="NCBI Taxonomy" id="2976532"/>
    <lineage>
        <taxon>Bacteria</taxon>
        <taxon>Pseudomonadati</taxon>
        <taxon>Bacteroidota</taxon>
        <taxon>Flavobacteriia</taxon>
        <taxon>Flavobacteriales</taxon>
        <taxon>Weeksellaceae</taxon>
        <taxon>Chryseobacterium group</taxon>
        <taxon>Chryseobacterium</taxon>
    </lineage>
</organism>
<dbReference type="Proteomes" id="UP001208649">
    <property type="component" value="Unassembled WGS sequence"/>
</dbReference>
<evidence type="ECO:0000256" key="2">
    <source>
        <dbReference type="ARBA" id="ARBA00023136"/>
    </source>
</evidence>
<evidence type="ECO:0000256" key="1">
    <source>
        <dbReference type="ARBA" id="ARBA00004442"/>
    </source>
</evidence>
<dbReference type="InterPro" id="IPR050330">
    <property type="entry name" value="Bact_OuterMem_StrucFunc"/>
</dbReference>
<evidence type="ECO:0000313" key="6">
    <source>
        <dbReference type="EMBL" id="MCU7615910.1"/>
    </source>
</evidence>
<keyword evidence="2 4" id="KW-0472">Membrane</keyword>
<dbReference type="InterPro" id="IPR006664">
    <property type="entry name" value="OMP_bac"/>
</dbReference>
<evidence type="ECO:0000259" key="5">
    <source>
        <dbReference type="PROSITE" id="PS51123"/>
    </source>
</evidence>
<dbReference type="InterPro" id="IPR009282">
    <property type="entry name" value="DUF937"/>
</dbReference>
<dbReference type="CDD" id="cd07185">
    <property type="entry name" value="OmpA_C-like"/>
    <property type="match status" value="1"/>
</dbReference>
<evidence type="ECO:0000256" key="4">
    <source>
        <dbReference type="PROSITE-ProRule" id="PRU00473"/>
    </source>
</evidence>
<comment type="subcellular location">
    <subcellularLocation>
        <location evidence="1">Cell outer membrane</location>
    </subcellularLocation>
</comment>
<dbReference type="Gene3D" id="3.30.1330.60">
    <property type="entry name" value="OmpA-like domain"/>
    <property type="match status" value="1"/>
</dbReference>